<name>F8MRD4_NEUT8</name>
<keyword evidence="1" id="KW-0472">Membrane</keyword>
<evidence type="ECO:0000256" key="1">
    <source>
        <dbReference type="SAM" id="Phobius"/>
    </source>
</evidence>
<evidence type="ECO:0000313" key="3">
    <source>
        <dbReference type="Proteomes" id="UP000008065"/>
    </source>
</evidence>
<dbReference type="VEuPathDB" id="FungiDB:NEUTE1DRAFT_44154"/>
<dbReference type="AlphaFoldDB" id="F8MRD4"/>
<organism evidence="2 3">
    <name type="scientific">Neurospora tetrasperma (strain FGSC 2508 / ATCC MYA-4615 / P0657)</name>
    <dbReference type="NCBI Taxonomy" id="510951"/>
    <lineage>
        <taxon>Eukaryota</taxon>
        <taxon>Fungi</taxon>
        <taxon>Dikarya</taxon>
        <taxon>Ascomycota</taxon>
        <taxon>Pezizomycotina</taxon>
        <taxon>Sordariomycetes</taxon>
        <taxon>Sordariomycetidae</taxon>
        <taxon>Sordariales</taxon>
        <taxon>Sordariaceae</taxon>
        <taxon>Neurospora</taxon>
    </lineage>
</organism>
<evidence type="ECO:0000313" key="2">
    <source>
        <dbReference type="EMBL" id="EGO56888.1"/>
    </source>
</evidence>
<gene>
    <name evidence="2" type="ORF">NEUTE1DRAFT_44154</name>
</gene>
<dbReference type="OrthoDB" id="3689183at2759"/>
<reference evidence="3" key="1">
    <citation type="journal article" date="2011" name="Genetics">
        <title>Massive changes in genome architecture accompany the transition to self-fertility in the filamentous fungus Neurospora tetrasperma.</title>
        <authorList>
            <person name="Ellison C.E."/>
            <person name="Stajich J.E."/>
            <person name="Jacobson D.J."/>
            <person name="Natvig D.O."/>
            <person name="Lapidus A."/>
            <person name="Foster B."/>
            <person name="Aerts A."/>
            <person name="Riley R."/>
            <person name="Lindquist E.A."/>
            <person name="Grigoriev I.V."/>
            <person name="Taylor J.W."/>
        </authorList>
    </citation>
    <scope>NUCLEOTIDE SEQUENCE [LARGE SCALE GENOMIC DNA]</scope>
    <source>
        <strain evidence="3">FGSC 2508 / P0657</strain>
    </source>
</reference>
<dbReference type="KEGG" id="nte:NEUTE1DRAFT44154"/>
<keyword evidence="3" id="KW-1185">Reference proteome</keyword>
<dbReference type="GeneID" id="20827927"/>
<proteinExistence type="predicted"/>
<dbReference type="HOGENOM" id="CLU_183422_0_0_1"/>
<sequence>NISIDYVTPFSKLKRVGRGVKYKYILIIVNMLIKIQYFIPVEGLLIGELVEKFIDRIYTLYSLLNTIIFNRSI</sequence>
<protein>
    <submittedName>
        <fullName evidence="2">Uncharacterized protein</fullName>
    </submittedName>
</protein>
<dbReference type="RefSeq" id="XP_009851575.1">
    <property type="nucleotide sequence ID" value="XM_009853273.1"/>
</dbReference>
<keyword evidence="1" id="KW-1133">Transmembrane helix</keyword>
<dbReference type="EMBL" id="GL891305">
    <property type="protein sequence ID" value="EGO56888.1"/>
    <property type="molecule type" value="Genomic_DNA"/>
</dbReference>
<feature type="transmembrane region" description="Helical" evidence="1">
    <location>
        <begin position="22"/>
        <end position="39"/>
    </location>
</feature>
<dbReference type="Proteomes" id="UP000008065">
    <property type="component" value="Unassembled WGS sequence"/>
</dbReference>
<keyword evidence="1" id="KW-0812">Transmembrane</keyword>
<feature type="non-terminal residue" evidence="2">
    <location>
        <position position="1"/>
    </location>
</feature>
<accession>F8MRD4</accession>